<feature type="transmembrane region" description="Helical" evidence="1">
    <location>
        <begin position="73"/>
        <end position="90"/>
    </location>
</feature>
<reference evidence="2 3" key="2">
    <citation type="submission" date="2008-11" db="EMBL/GenBank/DDBJ databases">
        <authorList>
            <person name="Fulton L."/>
            <person name="Clifton S."/>
            <person name="Fulton B."/>
            <person name="Xu J."/>
            <person name="Minx P."/>
            <person name="Pepin K.H."/>
            <person name="Johnson M."/>
            <person name="Bhonagiri V."/>
            <person name="Nash W.E."/>
            <person name="Mardis E.R."/>
            <person name="Wilson R.K."/>
        </authorList>
    </citation>
    <scope>NUCLEOTIDE SEQUENCE [LARGE SCALE GENOMIC DNA]</scope>
    <source>
        <strain evidence="2 3">ATCC 43243</strain>
    </source>
</reference>
<dbReference type="EMBL" id="ABVQ01000035">
    <property type="protein sequence ID" value="EEC57846.1"/>
    <property type="molecule type" value="Genomic_DNA"/>
</dbReference>
<evidence type="ECO:0000313" key="2">
    <source>
        <dbReference type="EMBL" id="EEC57846.1"/>
    </source>
</evidence>
<dbReference type="eggNOG" id="ENOG50330HF">
    <property type="taxonomic scope" value="Bacteria"/>
</dbReference>
<dbReference type="HOGENOM" id="CLU_144635_0_0_9"/>
<evidence type="ECO:0000256" key="1">
    <source>
        <dbReference type="SAM" id="Phobius"/>
    </source>
</evidence>
<sequence>MEISMEKRLKDYTAYLEALIASDDTSAMSIIYSDITVQIGFFQHERIVHLIVTVTFAILALMSLWFFTMTQMTAVLILFILFMVLLVPYIRHYYILENGTQHLYMLYDSITQKLRN</sequence>
<feature type="transmembrane region" description="Helical" evidence="1">
    <location>
        <begin position="47"/>
        <end position="67"/>
    </location>
</feature>
<dbReference type="STRING" id="483218.BACPEC_00830"/>
<keyword evidence="1" id="KW-0472">Membrane</keyword>
<keyword evidence="1" id="KW-1133">Transmembrane helix</keyword>
<keyword evidence="1" id="KW-0812">Transmembrane</keyword>
<organism evidence="2 3">
    <name type="scientific">[Bacteroides] pectinophilus ATCC 43243</name>
    <dbReference type="NCBI Taxonomy" id="483218"/>
    <lineage>
        <taxon>Bacteria</taxon>
        <taxon>Bacillati</taxon>
        <taxon>Bacillota</taxon>
        <taxon>Clostridia</taxon>
        <taxon>Eubacteriales</taxon>
    </lineage>
</organism>
<comment type="caution">
    <text evidence="2">The sequence shown here is derived from an EMBL/GenBank/DDBJ whole genome shotgun (WGS) entry which is preliminary data.</text>
</comment>
<proteinExistence type="predicted"/>
<dbReference type="AlphaFoldDB" id="B7AQ74"/>
<evidence type="ECO:0000313" key="3">
    <source>
        <dbReference type="Proteomes" id="UP000003136"/>
    </source>
</evidence>
<dbReference type="Proteomes" id="UP000003136">
    <property type="component" value="Unassembled WGS sequence"/>
</dbReference>
<accession>B7AQ74</accession>
<protein>
    <submittedName>
        <fullName evidence="2">Uncharacterized protein</fullName>
    </submittedName>
</protein>
<name>B7AQ74_9FIRM</name>
<gene>
    <name evidence="2" type="ORF">BACPEC_00830</name>
</gene>
<keyword evidence="3" id="KW-1185">Reference proteome</keyword>
<reference evidence="2 3" key="1">
    <citation type="submission" date="2008-11" db="EMBL/GenBank/DDBJ databases">
        <title>Draft genome sequence of Bacteroides pectinophilus (ATCC 43243).</title>
        <authorList>
            <person name="Sudarsanam P."/>
            <person name="Ley R."/>
            <person name="Guruge J."/>
            <person name="Turnbaugh P.J."/>
            <person name="Mahowald M."/>
            <person name="Liep D."/>
            <person name="Gordon J."/>
        </authorList>
    </citation>
    <scope>NUCLEOTIDE SEQUENCE [LARGE SCALE GENOMIC DNA]</scope>
    <source>
        <strain evidence="2 3">ATCC 43243</strain>
    </source>
</reference>